<dbReference type="AlphaFoldDB" id="A0A225E6Y8"/>
<comment type="caution">
    <text evidence="1">The sequence shown here is derived from an EMBL/GenBank/DDBJ whole genome shotgun (WGS) entry which is preliminary data.</text>
</comment>
<keyword evidence="2" id="KW-1185">Reference proteome</keyword>
<dbReference type="InterPro" id="IPR050583">
    <property type="entry name" value="Mycobacterial_A85_antigen"/>
</dbReference>
<protein>
    <submittedName>
        <fullName evidence="1">Esterase</fullName>
    </submittedName>
</protein>
<gene>
    <name evidence="1" type="ORF">FRUB_01223</name>
</gene>
<proteinExistence type="predicted"/>
<dbReference type="PANTHER" id="PTHR48098:SF1">
    <property type="entry name" value="DIACYLGLYCEROL ACYLTRANSFERASE_MYCOLYLTRANSFERASE AG85A"/>
    <property type="match status" value="1"/>
</dbReference>
<dbReference type="InterPro" id="IPR000801">
    <property type="entry name" value="Esterase-like"/>
</dbReference>
<reference evidence="2" key="1">
    <citation type="submission" date="2017-06" db="EMBL/GenBank/DDBJ databases">
        <title>Genome analysis of Fimbriiglobus ruber SP5, the first member of the order Planctomycetales with confirmed chitinolytic capability.</title>
        <authorList>
            <person name="Ravin N.V."/>
            <person name="Rakitin A.L."/>
            <person name="Ivanova A.A."/>
            <person name="Beletsky A.V."/>
            <person name="Kulichevskaya I.S."/>
            <person name="Mardanov A.V."/>
            <person name="Dedysh S.N."/>
        </authorList>
    </citation>
    <scope>NUCLEOTIDE SEQUENCE [LARGE SCALE GENOMIC DNA]</scope>
    <source>
        <strain evidence="2">SP5</strain>
    </source>
</reference>
<dbReference type="Proteomes" id="UP000214646">
    <property type="component" value="Unassembled WGS sequence"/>
</dbReference>
<dbReference type="Gene3D" id="3.40.50.1820">
    <property type="entry name" value="alpha/beta hydrolase"/>
    <property type="match status" value="1"/>
</dbReference>
<name>A0A225E6Y8_9BACT</name>
<dbReference type="Pfam" id="PF00756">
    <property type="entry name" value="Esterase"/>
    <property type="match status" value="1"/>
</dbReference>
<evidence type="ECO:0000313" key="1">
    <source>
        <dbReference type="EMBL" id="OWK47524.1"/>
    </source>
</evidence>
<dbReference type="GO" id="GO:0016747">
    <property type="term" value="F:acyltransferase activity, transferring groups other than amino-acyl groups"/>
    <property type="evidence" value="ECO:0007669"/>
    <property type="project" value="TreeGrafter"/>
</dbReference>
<sequence>MLAGNEAYTAELARHGLACVAPLGARSWWANRICPEFDAHLTAERYLLESVVPWTRDRWNLGPRALAAFGISMGGQGAIRLGFKYPGQFPVVAGVASAFDYHEWYGRGTPIDTMYDSRERCRQDTAIHHVNPPHLPPHVWFACDPADAQWYRGNDRLNEKLSAIGVPHTADLDTSRGGHTWAYFDAMARPAFQFLVDALAKESRRLM</sequence>
<dbReference type="EMBL" id="NIDE01000001">
    <property type="protein sequence ID" value="OWK47524.1"/>
    <property type="molecule type" value="Genomic_DNA"/>
</dbReference>
<evidence type="ECO:0000313" key="2">
    <source>
        <dbReference type="Proteomes" id="UP000214646"/>
    </source>
</evidence>
<organism evidence="1 2">
    <name type="scientific">Fimbriiglobus ruber</name>
    <dbReference type="NCBI Taxonomy" id="1908690"/>
    <lineage>
        <taxon>Bacteria</taxon>
        <taxon>Pseudomonadati</taxon>
        <taxon>Planctomycetota</taxon>
        <taxon>Planctomycetia</taxon>
        <taxon>Gemmatales</taxon>
        <taxon>Gemmataceae</taxon>
        <taxon>Fimbriiglobus</taxon>
    </lineage>
</organism>
<dbReference type="InterPro" id="IPR029058">
    <property type="entry name" value="AB_hydrolase_fold"/>
</dbReference>
<accession>A0A225E6Y8</accession>
<dbReference type="SUPFAM" id="SSF53474">
    <property type="entry name" value="alpha/beta-Hydrolases"/>
    <property type="match status" value="1"/>
</dbReference>
<dbReference type="PANTHER" id="PTHR48098">
    <property type="entry name" value="ENTEROCHELIN ESTERASE-RELATED"/>
    <property type="match status" value="1"/>
</dbReference>